<evidence type="ECO:0000313" key="2">
    <source>
        <dbReference type="EMBL" id="PLR06439.1"/>
    </source>
</evidence>
<proteinExistence type="predicted"/>
<name>A0A2N5CL46_9CAUL</name>
<keyword evidence="4" id="KW-1185">Reference proteome</keyword>
<evidence type="ECO:0000313" key="4">
    <source>
        <dbReference type="Proteomes" id="UP000281192"/>
    </source>
</evidence>
<organism evidence="2 3">
    <name type="scientific">Caulobacter flavus</name>
    <dbReference type="NCBI Taxonomy" id="1679497"/>
    <lineage>
        <taxon>Bacteria</taxon>
        <taxon>Pseudomonadati</taxon>
        <taxon>Pseudomonadota</taxon>
        <taxon>Alphaproteobacteria</taxon>
        <taxon>Caulobacterales</taxon>
        <taxon>Caulobacteraceae</taxon>
        <taxon>Caulobacter</taxon>
    </lineage>
</organism>
<sequence>MEEPPFDFEAQLTVLVATELALANRDPKRLVATISRLADQISNALAVAFRDDTSELDRIVSGLEGIIHRNAVARVEVFRRLDADDDLG</sequence>
<evidence type="ECO:0008006" key="5">
    <source>
        <dbReference type="Google" id="ProtNLM"/>
    </source>
</evidence>
<reference evidence="1 4" key="2">
    <citation type="submission" date="2018-01" db="EMBL/GenBank/DDBJ databases">
        <title>Complete genome sequence of Caulobacter flavus RHGG3.</title>
        <authorList>
            <person name="Yang E."/>
        </authorList>
    </citation>
    <scope>NUCLEOTIDE SEQUENCE [LARGE SCALE GENOMIC DNA]</scope>
    <source>
        <strain evidence="1 4">RHGG3</strain>
    </source>
</reference>
<accession>A0A2N5CL46</accession>
<dbReference type="EMBL" id="CP026100">
    <property type="protein sequence ID" value="AYV48279.1"/>
    <property type="molecule type" value="Genomic_DNA"/>
</dbReference>
<dbReference type="KEGG" id="cfh:C1707_19545"/>
<reference evidence="2 3" key="1">
    <citation type="submission" date="2017-12" db="EMBL/GenBank/DDBJ databases">
        <title>The genome sequence of Caulobacter flavus CGMCC1 15093.</title>
        <authorList>
            <person name="Gao J."/>
            <person name="Mao X."/>
            <person name="Sun J."/>
        </authorList>
    </citation>
    <scope>NUCLEOTIDE SEQUENCE [LARGE SCALE GENOMIC DNA]</scope>
    <source>
        <strain evidence="2 3">CGMCC1 15093</strain>
    </source>
</reference>
<dbReference type="Proteomes" id="UP000234483">
    <property type="component" value="Unassembled WGS sequence"/>
</dbReference>
<gene>
    <name evidence="1" type="ORF">C1707_19545</name>
    <name evidence="2" type="ORF">CFHF_24915</name>
</gene>
<evidence type="ECO:0000313" key="3">
    <source>
        <dbReference type="Proteomes" id="UP000234483"/>
    </source>
</evidence>
<dbReference type="EMBL" id="PJRQ01000052">
    <property type="protein sequence ID" value="PLR06439.1"/>
    <property type="molecule type" value="Genomic_DNA"/>
</dbReference>
<dbReference type="Proteomes" id="UP000281192">
    <property type="component" value="Chromosome"/>
</dbReference>
<dbReference type="AlphaFoldDB" id="A0A2N5CL46"/>
<protein>
    <recommendedName>
        <fullName evidence="5">Histidine kinase</fullName>
    </recommendedName>
</protein>
<evidence type="ECO:0000313" key="1">
    <source>
        <dbReference type="EMBL" id="AYV48279.1"/>
    </source>
</evidence>